<comment type="caution">
    <text evidence="2">The sequence shown here is derived from an EMBL/GenBank/DDBJ whole genome shotgun (WGS) entry which is preliminary data.</text>
</comment>
<evidence type="ECO:0000259" key="1">
    <source>
        <dbReference type="Pfam" id="PF13186"/>
    </source>
</evidence>
<feature type="domain" description="4Fe4S-binding SPASM" evidence="1">
    <location>
        <begin position="102"/>
        <end position="152"/>
    </location>
</feature>
<dbReference type="SUPFAM" id="SSF102114">
    <property type="entry name" value="Radical SAM enzymes"/>
    <property type="match status" value="1"/>
</dbReference>
<protein>
    <recommendedName>
        <fullName evidence="1">4Fe4S-binding SPASM domain-containing protein</fullName>
    </recommendedName>
</protein>
<reference evidence="2" key="1">
    <citation type="journal article" date="2014" name="Front. Microbiol.">
        <title>High frequency of phylogenetically diverse reductive dehalogenase-homologous genes in deep subseafloor sedimentary metagenomes.</title>
        <authorList>
            <person name="Kawai M."/>
            <person name="Futagami T."/>
            <person name="Toyoda A."/>
            <person name="Takaki Y."/>
            <person name="Nishi S."/>
            <person name="Hori S."/>
            <person name="Arai W."/>
            <person name="Tsubouchi T."/>
            <person name="Morono Y."/>
            <person name="Uchiyama I."/>
            <person name="Ito T."/>
            <person name="Fujiyama A."/>
            <person name="Inagaki F."/>
            <person name="Takami H."/>
        </authorList>
    </citation>
    <scope>NUCLEOTIDE SEQUENCE</scope>
    <source>
        <strain evidence="2">Expedition CK06-06</strain>
    </source>
</reference>
<dbReference type="InterPro" id="IPR058240">
    <property type="entry name" value="rSAM_sf"/>
</dbReference>
<dbReference type="InterPro" id="IPR023885">
    <property type="entry name" value="4Fe4S-binding_SPASM_dom"/>
</dbReference>
<sequence>MKLRERYGWECTIGTQAIALEDNLEELYPLAKTMKKIGVDYLVIKPLSVHEEGTCKNLKSIRIPDNIKKKLSSKFLNRGSFRVIIREQAFSNLKEDKPYDECYAKDFMGYIDSKGGVHSCINFIDNEEYEYGNINDDNFIDIWSTKQIIKPDLDKCRDVCRMDLINRYLWELKNPQEHVNFI</sequence>
<dbReference type="InterPro" id="IPR013785">
    <property type="entry name" value="Aldolase_TIM"/>
</dbReference>
<proteinExistence type="predicted"/>
<evidence type="ECO:0000313" key="2">
    <source>
        <dbReference type="EMBL" id="GAG67738.1"/>
    </source>
</evidence>
<dbReference type="CDD" id="cd21109">
    <property type="entry name" value="SPASM"/>
    <property type="match status" value="1"/>
</dbReference>
<gene>
    <name evidence="2" type="ORF">S01H4_20831</name>
</gene>
<dbReference type="EMBL" id="BART01009397">
    <property type="protein sequence ID" value="GAG67738.1"/>
    <property type="molecule type" value="Genomic_DNA"/>
</dbReference>
<organism evidence="2">
    <name type="scientific">marine sediment metagenome</name>
    <dbReference type="NCBI Taxonomy" id="412755"/>
    <lineage>
        <taxon>unclassified sequences</taxon>
        <taxon>metagenomes</taxon>
        <taxon>ecological metagenomes</taxon>
    </lineage>
</organism>
<dbReference type="Pfam" id="PF13186">
    <property type="entry name" value="SPASM"/>
    <property type="match status" value="1"/>
</dbReference>
<name>X1A4M8_9ZZZZ</name>
<accession>X1A4M8</accession>
<dbReference type="AlphaFoldDB" id="X1A4M8"/>
<dbReference type="Gene3D" id="3.20.20.70">
    <property type="entry name" value="Aldolase class I"/>
    <property type="match status" value="1"/>
</dbReference>